<keyword evidence="5" id="KW-1185">Reference proteome</keyword>
<name>A0A0C2FV18_9PEZI</name>
<dbReference type="Proteomes" id="UP000031575">
    <property type="component" value="Unassembled WGS sequence"/>
</dbReference>
<dbReference type="Pfam" id="PF16335">
    <property type="entry name" value="GtaA_6_Hairpin"/>
    <property type="match status" value="1"/>
</dbReference>
<dbReference type="InterPro" id="IPR052743">
    <property type="entry name" value="Glutaminase_GtaA"/>
</dbReference>
<evidence type="ECO:0000259" key="3">
    <source>
        <dbReference type="Pfam" id="PF17168"/>
    </source>
</evidence>
<dbReference type="AlphaFoldDB" id="A0A0C2FV18"/>
<dbReference type="Pfam" id="PF17168">
    <property type="entry name" value="DUF5127"/>
    <property type="match status" value="1"/>
</dbReference>
<dbReference type="HOGENOM" id="CLU_008020_1_0_1"/>
<protein>
    <recommendedName>
        <fullName evidence="6">Glutaminase</fullName>
    </recommendedName>
</protein>
<dbReference type="VEuPathDB" id="FungiDB:SPBR_03642"/>
<reference evidence="4 5" key="1">
    <citation type="journal article" date="2014" name="BMC Genomics">
        <title>Comparative genomics of the major fungal agents of human and animal Sporotrichosis: Sporothrix schenckii and Sporothrix brasiliensis.</title>
        <authorList>
            <person name="Teixeira M.M."/>
            <person name="de Almeida L.G."/>
            <person name="Kubitschek-Barreira P."/>
            <person name="Alves F.L."/>
            <person name="Kioshima E.S."/>
            <person name="Abadio A.K."/>
            <person name="Fernandes L."/>
            <person name="Derengowski L.S."/>
            <person name="Ferreira K.S."/>
            <person name="Souza R.C."/>
            <person name="Ruiz J.C."/>
            <person name="de Andrade N.C."/>
            <person name="Paes H.C."/>
            <person name="Nicola A.M."/>
            <person name="Albuquerque P."/>
            <person name="Gerber A.L."/>
            <person name="Martins V.P."/>
            <person name="Peconick L.D."/>
            <person name="Neto A.V."/>
            <person name="Chaucanez C.B."/>
            <person name="Silva P.A."/>
            <person name="Cunha O.L."/>
            <person name="de Oliveira F.F."/>
            <person name="dos Santos T.C."/>
            <person name="Barros A.L."/>
            <person name="Soares M.A."/>
            <person name="de Oliveira L.M."/>
            <person name="Marini M.M."/>
            <person name="Villalobos-Duno H."/>
            <person name="Cunha M.M."/>
            <person name="de Hoog S."/>
            <person name="da Silveira J.F."/>
            <person name="Henrissat B."/>
            <person name="Nino-Vega G.A."/>
            <person name="Cisalpino P.S."/>
            <person name="Mora-Montes H.M."/>
            <person name="Almeida S.R."/>
            <person name="Stajich J.E."/>
            <person name="Lopes-Bezerra L.M."/>
            <person name="Vasconcelos A.T."/>
            <person name="Felipe M.S."/>
        </authorList>
    </citation>
    <scope>NUCLEOTIDE SEQUENCE [LARGE SCALE GENOMIC DNA]</scope>
    <source>
        <strain evidence="4 5">5110</strain>
    </source>
</reference>
<dbReference type="SUPFAM" id="SSF48208">
    <property type="entry name" value="Six-hairpin glycosidases"/>
    <property type="match status" value="1"/>
</dbReference>
<evidence type="ECO:0000259" key="2">
    <source>
        <dbReference type="Pfam" id="PF16335"/>
    </source>
</evidence>
<organism evidence="4 5">
    <name type="scientific">Sporothrix brasiliensis 5110</name>
    <dbReference type="NCBI Taxonomy" id="1398154"/>
    <lineage>
        <taxon>Eukaryota</taxon>
        <taxon>Fungi</taxon>
        <taxon>Dikarya</taxon>
        <taxon>Ascomycota</taxon>
        <taxon>Pezizomycotina</taxon>
        <taxon>Sordariomycetes</taxon>
        <taxon>Sordariomycetidae</taxon>
        <taxon>Ophiostomatales</taxon>
        <taxon>Ophiostomataceae</taxon>
        <taxon>Sporothrix</taxon>
    </lineage>
</organism>
<feature type="domain" description="Glutaminase A N-terminal" evidence="3">
    <location>
        <begin position="96"/>
        <end position="321"/>
    </location>
</feature>
<keyword evidence="1" id="KW-0732">Signal</keyword>
<dbReference type="EMBL" id="AWTV01000003">
    <property type="protein sequence ID" value="KIH94888.1"/>
    <property type="molecule type" value="Genomic_DNA"/>
</dbReference>
<accession>A0A0C2FV18</accession>
<gene>
    <name evidence="4" type="ORF">SPBR_03642</name>
</gene>
<dbReference type="InterPro" id="IPR008928">
    <property type="entry name" value="6-hairpin_glycosidase_sf"/>
</dbReference>
<dbReference type="RefSeq" id="XP_040622898.1">
    <property type="nucleotide sequence ID" value="XM_040761932.1"/>
</dbReference>
<evidence type="ECO:0000313" key="5">
    <source>
        <dbReference type="Proteomes" id="UP000031575"/>
    </source>
</evidence>
<evidence type="ECO:0008006" key="6">
    <source>
        <dbReference type="Google" id="ProtNLM"/>
    </source>
</evidence>
<dbReference type="InterPro" id="IPR032514">
    <property type="entry name" value="GtaA_central"/>
</dbReference>
<proteinExistence type="predicted"/>
<evidence type="ECO:0000313" key="4">
    <source>
        <dbReference type="EMBL" id="KIH94888.1"/>
    </source>
</evidence>
<comment type="caution">
    <text evidence="4">The sequence shown here is derived from an EMBL/GenBank/DDBJ whole genome shotgun (WGS) entry which is preliminary data.</text>
</comment>
<dbReference type="GO" id="GO:0005975">
    <property type="term" value="P:carbohydrate metabolic process"/>
    <property type="evidence" value="ECO:0007669"/>
    <property type="project" value="InterPro"/>
</dbReference>
<feature type="signal peptide" evidence="1">
    <location>
        <begin position="1"/>
        <end position="18"/>
    </location>
</feature>
<feature type="domain" description="Glutaminase A central" evidence="2">
    <location>
        <begin position="328"/>
        <end position="674"/>
    </location>
</feature>
<dbReference type="PANTHER" id="PTHR31987:SF14">
    <property type="entry name" value="PUTATIVE (AFU_ORTHOLOGUE AFUA_6G09910)-RELATED"/>
    <property type="match status" value="1"/>
</dbReference>
<dbReference type="OrthoDB" id="3918848at2759"/>
<dbReference type="GeneID" id="63676853"/>
<dbReference type="InterPro" id="IPR033433">
    <property type="entry name" value="GtaA_N"/>
</dbReference>
<evidence type="ECO:0000256" key="1">
    <source>
        <dbReference type="SAM" id="SignalP"/>
    </source>
</evidence>
<dbReference type="PANTHER" id="PTHR31987">
    <property type="entry name" value="GLUTAMINASE A-RELATED"/>
    <property type="match status" value="1"/>
</dbReference>
<feature type="chain" id="PRO_5002165577" description="Glutaminase" evidence="1">
    <location>
        <begin position="19"/>
        <end position="680"/>
    </location>
</feature>
<sequence>MKFSTLFTLASTAVAVLASRASLPSYPIANRNPYVSAWVTHDASHDFPSARPYFWQGQALTWQVLAKIDDTAYCLFSCTNTTVPPATQLDLEFTATTTTVTLQAGPAVVTLAFFSPVSPDDYVRQSLPFSYLTVEVTGLKKPKHGDWPVVDIMSEIDASWTGQGSNVQAFFSETKGGSRLFVVNGTRPVTFGENNQMAVWGNVVLAAHTRFGAVSWQADTGPNNAAQLSTNGTLTGKTTGYVPSNHLALSYRLTKGGNNNKQAVTFVVGIEQEQAFNAYGEPQAFYYRSRVAAGAEAAVDYVFSDLDAARAEGQKVDATVVRQGAAFGPNYTDILEASVRQTFAALEIVVPGDTLDTAKASAWMKEISTDGNVQTTADLLPKAWPIFYVMAPDYMRLLLNPLLEYALTWPAEFGFHDLGKKYPNATGETVAAQEALIVDQTAVMHWMAYAYQKATGDTAYIQPYLAPLQKFADYLVDNGLYTAAQQSSVDSIGATANQTVLAMYSAVALTSFGALTGLDNYTQIGRRFADVVMAEGVAGRHVTAHFGDPAASWISTYPMGWDKMVGLRTFNASSYALQSDWYAGQLSTYGMPFDSNVTYAVGEFLPWVAVTSAPDVRDGILGGIHAFLTNGINNSPGPNWWYVTPSANGKNPPGTWPGTSNINKPVVGSYWILLAPELYE</sequence>